<dbReference type="Pfam" id="PF19190">
    <property type="entry name" value="BACON_2"/>
    <property type="match status" value="1"/>
</dbReference>
<accession>A0ABR7DW08</accession>
<feature type="region of interest" description="Disordered" evidence="1">
    <location>
        <begin position="231"/>
        <end position="267"/>
    </location>
</feature>
<dbReference type="InterPro" id="IPR027840">
    <property type="entry name" value="DUF4493"/>
</dbReference>
<dbReference type="EMBL" id="JACOOI010000001">
    <property type="protein sequence ID" value="MBC5641682.1"/>
    <property type="molecule type" value="Genomic_DNA"/>
</dbReference>
<gene>
    <name evidence="5" type="ORF">H8S77_02090</name>
</gene>
<evidence type="ECO:0000313" key="6">
    <source>
        <dbReference type="Proteomes" id="UP000644010"/>
    </source>
</evidence>
<sequence length="704" mass="77135">MLNRLVYRIDPLRGIVVLSCLLILFNLIACSADDLDGKKEGKGGQGFVSLNLKADTAYVVTKASSGPENADDYKIRIYNGEEEVTSFRFGDRPELQPLEVGDYVAKASWGTLSPAAFDSLYVEGVTNFSVKEGEVTSVKLECRPANAKVIVDYADDLKKAYSDYSVSMSTSHTGNAPLVYVKDEARAGYFQVDTEGEKLNLKMMLSASGKDYTFTNAVSLMPRDLVRLHFKLGGSNNGGNTPDTPDTPDTPNTPDTPDTPDVPAAPDPTLTVNVAGLFFEAGANLTQSVTVTSNSTWTIVNSADWLTVEKQTGKAVFTAKENTTEEVRKATVTLVATNGNKSLSANIEVFQQAKATENNTPDLAVDIVDLVVSSDAFRQMIAVRSTKDWNYTTDAEDWLKVSRTEATEDTQATLTLSADANTTNVSRKATVTLTAGDEEGKKSTVTIQIEQKAKEDDPYIHLDFSNLKLPYTGVSGQAYKVETNQKDWSVSSSADWLKVEKGEGQMLLTLDPNEKNEVRSAELILTASQGVRNMAVKITVTQDAKPLDVPPLKVVITINRELTEKPIEYVIENKYSTDKMFDLSFSTKSGIFQEMKTGTAPENFYLNILGQNGAKIQKCEWAAVSGFSEETIDLVQTKRADTQKFEGLVWDDDLEGKSLATIYLENFVKKLSVGYHEYKITVTGVEENGVSYSSATQLKIQITE</sequence>
<dbReference type="CDD" id="cd14948">
    <property type="entry name" value="BACON"/>
    <property type="match status" value="3"/>
</dbReference>
<dbReference type="Proteomes" id="UP000644010">
    <property type="component" value="Unassembled WGS sequence"/>
</dbReference>
<keyword evidence="2" id="KW-1133">Transmembrane helix</keyword>
<evidence type="ECO:0000313" key="5">
    <source>
        <dbReference type="EMBL" id="MBC5641682.1"/>
    </source>
</evidence>
<evidence type="ECO:0000256" key="1">
    <source>
        <dbReference type="SAM" id="MobiDB-lite"/>
    </source>
</evidence>
<feature type="domain" description="BACON" evidence="3">
    <location>
        <begin position="390"/>
        <end position="452"/>
    </location>
</feature>
<keyword evidence="2" id="KW-0472">Membrane</keyword>
<dbReference type="RefSeq" id="WP_186958088.1">
    <property type="nucleotide sequence ID" value="NZ_JACOOI010000001.1"/>
</dbReference>
<keyword evidence="2" id="KW-0812">Transmembrane</keyword>
<proteinExistence type="predicted"/>
<dbReference type="Pfam" id="PF14900">
    <property type="entry name" value="DUF4493"/>
    <property type="match status" value="1"/>
</dbReference>
<dbReference type="InterPro" id="IPR013783">
    <property type="entry name" value="Ig-like_fold"/>
</dbReference>
<dbReference type="InterPro" id="IPR024361">
    <property type="entry name" value="BACON"/>
</dbReference>
<keyword evidence="6" id="KW-1185">Reference proteome</keyword>
<comment type="caution">
    <text evidence="5">The sequence shown here is derived from an EMBL/GenBank/DDBJ whole genome shotgun (WGS) entry which is preliminary data.</text>
</comment>
<feature type="transmembrane region" description="Helical" evidence="2">
    <location>
        <begin position="12"/>
        <end position="29"/>
    </location>
</feature>
<feature type="domain" description="BACON" evidence="3">
    <location>
        <begin position="487"/>
        <end position="543"/>
    </location>
</feature>
<feature type="compositionally biased region" description="Low complexity" evidence="1">
    <location>
        <begin position="240"/>
        <end position="267"/>
    </location>
</feature>
<feature type="domain" description="BACON" evidence="4">
    <location>
        <begin position="271"/>
        <end position="347"/>
    </location>
</feature>
<dbReference type="Gene3D" id="2.60.40.10">
    <property type="entry name" value="Immunoglobulins"/>
    <property type="match status" value="3"/>
</dbReference>
<evidence type="ECO:0000259" key="3">
    <source>
        <dbReference type="Pfam" id="PF13004"/>
    </source>
</evidence>
<evidence type="ECO:0000259" key="4">
    <source>
        <dbReference type="Pfam" id="PF19190"/>
    </source>
</evidence>
<name>A0ABR7DW08_9BACT</name>
<protein>
    <submittedName>
        <fullName evidence="5">DUF4493 domain-containing protein</fullName>
    </submittedName>
</protein>
<dbReference type="Pfam" id="PF13004">
    <property type="entry name" value="BACON"/>
    <property type="match status" value="2"/>
</dbReference>
<reference evidence="5 6" key="1">
    <citation type="submission" date="2020-08" db="EMBL/GenBank/DDBJ databases">
        <title>Genome public.</title>
        <authorList>
            <person name="Liu C."/>
            <person name="Sun Q."/>
        </authorList>
    </citation>
    <scope>NUCLEOTIDE SEQUENCE [LARGE SCALE GENOMIC DNA]</scope>
    <source>
        <strain evidence="5 6">BX2</strain>
    </source>
</reference>
<evidence type="ECO:0000256" key="2">
    <source>
        <dbReference type="SAM" id="Phobius"/>
    </source>
</evidence>
<organism evidence="5 6">
    <name type="scientific">Parabacteroides segnis</name>
    <dbReference type="NCBI Taxonomy" id="2763058"/>
    <lineage>
        <taxon>Bacteria</taxon>
        <taxon>Pseudomonadati</taxon>
        <taxon>Bacteroidota</taxon>
        <taxon>Bacteroidia</taxon>
        <taxon>Bacteroidales</taxon>
        <taxon>Tannerellaceae</taxon>
        <taxon>Parabacteroides</taxon>
    </lineage>
</organism>